<comment type="similarity">
    <text evidence="5">Belongs to the protein N5-glutamine methyltransferase family. PrmC subfamily.</text>
</comment>
<evidence type="ECO:0000259" key="7">
    <source>
        <dbReference type="Pfam" id="PF17827"/>
    </source>
</evidence>
<dbReference type="InterPro" id="IPR050320">
    <property type="entry name" value="N5-glutamine_MTase"/>
</dbReference>
<dbReference type="InterPro" id="IPR002052">
    <property type="entry name" value="DNA_methylase_N6_adenine_CS"/>
</dbReference>
<feature type="binding site" evidence="5">
    <location>
        <begin position="188"/>
        <end position="191"/>
    </location>
    <ligand>
        <name>substrate</name>
    </ligand>
</feature>
<name>A0A0R3JW15_CALMK</name>
<evidence type="ECO:0000256" key="2">
    <source>
        <dbReference type="ARBA" id="ARBA00022679"/>
    </source>
</evidence>
<evidence type="ECO:0000313" key="9">
    <source>
        <dbReference type="Proteomes" id="UP000052015"/>
    </source>
</evidence>
<dbReference type="HAMAP" id="MF_02126">
    <property type="entry name" value="RF_methyltr_PrmC"/>
    <property type="match status" value="1"/>
</dbReference>
<keyword evidence="9" id="KW-1185">Reference proteome</keyword>
<evidence type="ECO:0000313" key="8">
    <source>
        <dbReference type="EMBL" id="KRQ87753.1"/>
    </source>
</evidence>
<evidence type="ECO:0000256" key="3">
    <source>
        <dbReference type="ARBA" id="ARBA00022691"/>
    </source>
</evidence>
<proteinExistence type="inferred from homology"/>
<dbReference type="NCBIfam" id="TIGR00536">
    <property type="entry name" value="hemK_fam"/>
    <property type="match status" value="1"/>
</dbReference>
<feature type="domain" description="Methyltransferase small" evidence="6">
    <location>
        <begin position="110"/>
        <end position="197"/>
    </location>
</feature>
<evidence type="ECO:0000256" key="1">
    <source>
        <dbReference type="ARBA" id="ARBA00022603"/>
    </source>
</evidence>
<dbReference type="InterPro" id="IPR004556">
    <property type="entry name" value="HemK-like"/>
</dbReference>
<dbReference type="PANTHER" id="PTHR18895">
    <property type="entry name" value="HEMK METHYLTRANSFERASE"/>
    <property type="match status" value="1"/>
</dbReference>
<dbReference type="PANTHER" id="PTHR18895:SF74">
    <property type="entry name" value="MTRF1L RELEASE FACTOR GLUTAMINE METHYLTRANSFERASE"/>
    <property type="match status" value="1"/>
</dbReference>
<dbReference type="GO" id="GO:0003676">
    <property type="term" value="F:nucleic acid binding"/>
    <property type="evidence" value="ECO:0007669"/>
    <property type="project" value="InterPro"/>
</dbReference>
<dbReference type="NCBIfam" id="TIGR03534">
    <property type="entry name" value="RF_mod_PrmC"/>
    <property type="match status" value="1"/>
</dbReference>
<dbReference type="GO" id="GO:0032259">
    <property type="term" value="P:methylation"/>
    <property type="evidence" value="ECO:0007669"/>
    <property type="project" value="UniProtKB-KW"/>
</dbReference>
<dbReference type="Pfam" id="PF05175">
    <property type="entry name" value="MTS"/>
    <property type="match status" value="1"/>
</dbReference>
<comment type="function">
    <text evidence="5">Methylates the class 1 translation termination release factors RF1/PrfA and RF2/PrfB on the glutamine residue of the universally conserved GGQ motif.</text>
</comment>
<dbReference type="EC" id="2.1.1.297" evidence="5"/>
<dbReference type="RefSeq" id="WP_057976880.1">
    <property type="nucleotide sequence ID" value="NZ_LKHP01000002.1"/>
</dbReference>
<dbReference type="OrthoDB" id="9800643at2"/>
<dbReference type="Gene3D" id="3.40.50.150">
    <property type="entry name" value="Vaccinia Virus protein VP39"/>
    <property type="match status" value="1"/>
</dbReference>
<feature type="domain" description="Release factor glutamine methyltransferase N-terminal" evidence="7">
    <location>
        <begin position="5"/>
        <end position="73"/>
    </location>
</feature>
<gene>
    <name evidence="5 8" type="primary">prmC</name>
    <name evidence="8" type="ORF">ABG79_00558</name>
</gene>
<dbReference type="SUPFAM" id="SSF53335">
    <property type="entry name" value="S-adenosyl-L-methionine-dependent methyltransferases"/>
    <property type="match status" value="1"/>
</dbReference>
<evidence type="ECO:0000256" key="5">
    <source>
        <dbReference type="HAMAP-Rule" id="MF_02126"/>
    </source>
</evidence>
<dbReference type="PROSITE" id="PS00092">
    <property type="entry name" value="N6_MTASE"/>
    <property type="match status" value="1"/>
</dbReference>
<comment type="caution">
    <text evidence="8">The sequence shown here is derived from an EMBL/GenBank/DDBJ whole genome shotgun (WGS) entry which is preliminary data.</text>
</comment>
<comment type="caution">
    <text evidence="5">Lacks conserved residue(s) required for the propagation of feature annotation.</text>
</comment>
<dbReference type="PATRIC" id="fig|908809.3.peg.559"/>
<feature type="binding site" evidence="5">
    <location>
        <position position="141"/>
    </location>
    <ligand>
        <name>S-adenosyl-L-methionine</name>
        <dbReference type="ChEBI" id="CHEBI:59789"/>
    </ligand>
</feature>
<dbReference type="Pfam" id="PF17827">
    <property type="entry name" value="PrmC_N"/>
    <property type="match status" value="1"/>
</dbReference>
<feature type="binding site" evidence="5">
    <location>
        <position position="188"/>
    </location>
    <ligand>
        <name>S-adenosyl-L-methionine</name>
        <dbReference type="ChEBI" id="CHEBI:59789"/>
    </ligand>
</feature>
<accession>A0A0R3JW15</accession>
<dbReference type="InterPro" id="IPR029063">
    <property type="entry name" value="SAM-dependent_MTases_sf"/>
</dbReference>
<dbReference type="Proteomes" id="UP000052015">
    <property type="component" value="Unassembled WGS sequence"/>
</dbReference>
<dbReference type="STRING" id="908809.ABG79_00558"/>
<protein>
    <recommendedName>
        <fullName evidence="5">Release factor glutamine methyltransferase</fullName>
        <shortName evidence="5">RF MTase</shortName>
        <ecNumber evidence="5">2.1.1.297</ecNumber>
    </recommendedName>
    <alternativeName>
        <fullName evidence="5">N5-glutamine methyltransferase PrmC</fullName>
    </alternativeName>
    <alternativeName>
        <fullName evidence="5">Protein-(glutamine-N5) MTase PrmC</fullName>
    </alternativeName>
    <alternativeName>
        <fullName evidence="5">Protein-glutamine N-methyltransferase PrmC</fullName>
    </alternativeName>
</protein>
<evidence type="ECO:0000256" key="4">
    <source>
        <dbReference type="ARBA" id="ARBA00048391"/>
    </source>
</evidence>
<dbReference type="InterPro" id="IPR007848">
    <property type="entry name" value="Small_mtfrase_dom"/>
</dbReference>
<dbReference type="CDD" id="cd02440">
    <property type="entry name" value="AdoMet_MTases"/>
    <property type="match status" value="1"/>
</dbReference>
<organism evidence="8 9">
    <name type="scientific">Caloramator mitchellensis</name>
    <dbReference type="NCBI Taxonomy" id="908809"/>
    <lineage>
        <taxon>Bacteria</taxon>
        <taxon>Bacillati</taxon>
        <taxon>Bacillota</taxon>
        <taxon>Clostridia</taxon>
        <taxon>Eubacteriales</taxon>
        <taxon>Clostridiaceae</taxon>
        <taxon>Caloramator</taxon>
    </lineage>
</organism>
<keyword evidence="3 5" id="KW-0949">S-adenosyl-L-methionine</keyword>
<dbReference type="AlphaFoldDB" id="A0A0R3JW15"/>
<keyword evidence="2 5" id="KW-0808">Transferase</keyword>
<keyword evidence="1 5" id="KW-0489">Methyltransferase</keyword>
<dbReference type="EMBL" id="LKHP01000002">
    <property type="protein sequence ID" value="KRQ87753.1"/>
    <property type="molecule type" value="Genomic_DNA"/>
</dbReference>
<sequence>MTIIEAIKYTKEILNKHNKQEHEAEILIGHVLNKDKLYLYCNPDEKLTDEQKSKLENALSQRISGRPLQYIIGYWEFYGNKFLVKEGVLIPRPDTEVLVEKALELIKDIKCPRIIDIGCGSGAISISIAKERDGSQVFAVDIEDVPLELTKQNAILNKVDDRVKVVKSNLLSAFDENSFESFDLIVSNPPYIKDEEIATLMDEVRKFEPITALSGGVDGLYFYREITSQSKKFLKKGGFIAYEIGHNQGEEVKTILYQNGFDEIKLYKDYAGLDRVVTALWQGKM</sequence>
<evidence type="ECO:0000259" key="6">
    <source>
        <dbReference type="Pfam" id="PF05175"/>
    </source>
</evidence>
<dbReference type="Gene3D" id="1.10.8.10">
    <property type="entry name" value="DNA helicase RuvA subunit, C-terminal domain"/>
    <property type="match status" value="1"/>
</dbReference>
<comment type="catalytic activity">
    <reaction evidence="4 5">
        <text>L-glutaminyl-[peptide chain release factor] + S-adenosyl-L-methionine = N(5)-methyl-L-glutaminyl-[peptide chain release factor] + S-adenosyl-L-homocysteine + H(+)</text>
        <dbReference type="Rhea" id="RHEA:42896"/>
        <dbReference type="Rhea" id="RHEA-COMP:10271"/>
        <dbReference type="Rhea" id="RHEA-COMP:10272"/>
        <dbReference type="ChEBI" id="CHEBI:15378"/>
        <dbReference type="ChEBI" id="CHEBI:30011"/>
        <dbReference type="ChEBI" id="CHEBI:57856"/>
        <dbReference type="ChEBI" id="CHEBI:59789"/>
        <dbReference type="ChEBI" id="CHEBI:61891"/>
        <dbReference type="EC" id="2.1.1.297"/>
    </reaction>
</comment>
<dbReference type="InterPro" id="IPR040758">
    <property type="entry name" value="PrmC_N"/>
</dbReference>
<reference evidence="8 9" key="1">
    <citation type="submission" date="2015-09" db="EMBL/GenBank/DDBJ databases">
        <title>Draft genome sequence of a Caloramator mitchellensis, a moderate thermophile from the Great Artesian Basin of Australia.</title>
        <authorList>
            <person name="Patel B.K."/>
        </authorList>
    </citation>
    <scope>NUCLEOTIDE SEQUENCE [LARGE SCALE GENOMIC DNA]</scope>
    <source>
        <strain evidence="8 9">VF08</strain>
    </source>
</reference>
<dbReference type="InterPro" id="IPR019874">
    <property type="entry name" value="RF_methyltr_PrmC"/>
</dbReference>
<feature type="binding site" evidence="5">
    <location>
        <begin position="118"/>
        <end position="122"/>
    </location>
    <ligand>
        <name>S-adenosyl-L-methionine</name>
        <dbReference type="ChEBI" id="CHEBI:59789"/>
    </ligand>
</feature>
<dbReference type="GO" id="GO:0102559">
    <property type="term" value="F:peptide chain release factor N(5)-glutamine methyltransferase activity"/>
    <property type="evidence" value="ECO:0007669"/>
    <property type="project" value="UniProtKB-EC"/>
</dbReference>